<dbReference type="GO" id="GO:0043235">
    <property type="term" value="C:receptor complex"/>
    <property type="evidence" value="ECO:0007669"/>
    <property type="project" value="TreeGrafter"/>
</dbReference>
<dbReference type="GO" id="GO:0005518">
    <property type="term" value="F:collagen binding"/>
    <property type="evidence" value="ECO:0007669"/>
    <property type="project" value="TreeGrafter"/>
</dbReference>
<reference evidence="15" key="3">
    <citation type="submission" date="2022-06" db="UniProtKB">
        <authorList>
            <consortium name="EnsemblMetazoa"/>
        </authorList>
    </citation>
    <scope>IDENTIFICATION</scope>
    <source>
        <strain evidence="15">p50T (Dazao)</strain>
    </source>
</reference>
<evidence type="ECO:0000313" key="14">
    <source>
        <dbReference type="EMBL" id="BAB85202.1"/>
    </source>
</evidence>
<dbReference type="PANTHER" id="PTHR24416">
    <property type="entry name" value="TYROSINE-PROTEIN KINASE RECEPTOR"/>
    <property type="match status" value="1"/>
</dbReference>
<dbReference type="Gene3D" id="1.10.510.10">
    <property type="entry name" value="Transferase(Phosphotransferase) domain 1"/>
    <property type="match status" value="1"/>
</dbReference>
<evidence type="ECO:0000256" key="1">
    <source>
        <dbReference type="ARBA" id="ARBA00004251"/>
    </source>
</evidence>
<reference evidence="16" key="2">
    <citation type="journal article" date="2008" name="Insect Biochem. Mol. Biol.">
        <title>The genome of a lepidopteran model insect, the silkworm Bombyx mori.</title>
        <authorList>
            <consortium name="International Silkworm Genome Consortium"/>
        </authorList>
    </citation>
    <scope>NUCLEOTIDE SEQUENCE [LARGE SCALE GENOMIC DNA]</scope>
    <source>
        <strain evidence="16">p50T</strain>
    </source>
</reference>
<evidence type="ECO:0000313" key="16">
    <source>
        <dbReference type="Proteomes" id="UP000005204"/>
    </source>
</evidence>
<dbReference type="Pfam" id="PF00754">
    <property type="entry name" value="F5_F8_type_C"/>
    <property type="match status" value="1"/>
</dbReference>
<dbReference type="InterPro" id="IPR008979">
    <property type="entry name" value="Galactose-bd-like_sf"/>
</dbReference>
<dbReference type="Pfam" id="PF21114">
    <property type="entry name" value="DDR1-2_DS-like"/>
    <property type="match status" value="1"/>
</dbReference>
<sequence length="656" mass="75616">MESGLIADKDVTASSCYNDGNVAPQNGRYDNLLPGQLVLYKTELLTVALRFVRLNQDIKGGAWCPRSQITTESTEWLEIDLHTVHVITGAGTQGRFGNGQGQEYAEAYVLEYWRPKLGKWVRYRSLDGQEVSINFPLEIFRITSIILFIKSNTQEMINNINFRKLTGNTNTYLEKKNHLEPPIWASKVRFIPYSSHRRTVCMRVELYGCYWSVGVVSYSMPKGDRRSNGIELTDMIYDGQWGEELRGGLGQLVDGQFGSDDIREASKNSAWVGWRNDSRPDPPVIIFEFDKVREFSAVHIFCNNKFMRDVLVRIRKHYYRNVFVENTDHPTKHALFRCSLKQLYHFRSAVVTFKTNLSTIHTSDKIFENARNVSIKLHHRIGKWVRIELQFAARWILVSEIVFDSGLEEFERDVRILAALSSPHLARVLGACRSPPLAVVLEYLELGDLCAFLRAAIPPTAATLLHIATQIAAGMQYLESLNFVHRDLAARYRLLNCLIGKGYQIKISDFGTDNEAYTCDYYKVDGRVPLPLRWAAWESVLRGKYTTKSDVWAFAVTLHEIYSLCRRRPYEHLTDCEVRTRRLTDDAPLKTFWVLDNLSHLQADDGMFECVDRAPGCPRDLYELMLECWRRDELDRPTFGEIHLFLQRKSLNYATT</sequence>
<keyword evidence="2" id="KW-1003">Cell membrane</keyword>
<feature type="domain" description="Protein kinase" evidence="12">
    <location>
        <begin position="346"/>
        <end position="646"/>
    </location>
</feature>
<keyword evidence="5" id="KW-0547">Nucleotide-binding</keyword>
<keyword evidence="3" id="KW-0812">Transmembrane</keyword>
<dbReference type="EMBL" id="AB079871">
    <property type="protein sequence ID" value="BAB85202.1"/>
    <property type="molecule type" value="Genomic_DNA"/>
</dbReference>
<evidence type="ECO:0000256" key="6">
    <source>
        <dbReference type="ARBA" id="ARBA00022840"/>
    </source>
</evidence>
<dbReference type="InterPro" id="IPR048525">
    <property type="entry name" value="DDR1-2_DS-like"/>
</dbReference>
<keyword evidence="14" id="KW-0418">Kinase</keyword>
<keyword evidence="16" id="KW-1185">Reference proteome</keyword>
<dbReference type="SUPFAM" id="SSF56112">
    <property type="entry name" value="Protein kinase-like (PK-like)"/>
    <property type="match status" value="1"/>
</dbReference>
<keyword evidence="7" id="KW-1133">Transmembrane helix</keyword>
<dbReference type="Pfam" id="PF07714">
    <property type="entry name" value="PK_Tyr_Ser-Thr"/>
    <property type="match status" value="1"/>
</dbReference>
<evidence type="ECO:0000256" key="5">
    <source>
        <dbReference type="ARBA" id="ARBA00022741"/>
    </source>
</evidence>
<dbReference type="Gene3D" id="2.60.120.1190">
    <property type="match status" value="1"/>
</dbReference>
<dbReference type="KEGG" id="bmor:100141458"/>
<gene>
    <name evidence="14" type="primary">Bmtkz</name>
    <name evidence="15" type="synonym">100141458</name>
</gene>
<keyword evidence="4" id="KW-0732">Signal</keyword>
<dbReference type="InterPro" id="IPR000719">
    <property type="entry name" value="Prot_kinase_dom"/>
</dbReference>
<evidence type="ECO:0000256" key="2">
    <source>
        <dbReference type="ARBA" id="ARBA00022475"/>
    </source>
</evidence>
<evidence type="ECO:0000259" key="13">
    <source>
        <dbReference type="PROSITE" id="PS50022"/>
    </source>
</evidence>
<dbReference type="Gene3D" id="2.60.120.260">
    <property type="entry name" value="Galactose-binding domain-like"/>
    <property type="match status" value="1"/>
</dbReference>
<dbReference type="SUPFAM" id="SSF49785">
    <property type="entry name" value="Galactose-binding domain-like"/>
    <property type="match status" value="1"/>
</dbReference>
<organism evidence="14">
    <name type="scientific">Bombyx mori</name>
    <name type="common">Silk moth</name>
    <dbReference type="NCBI Taxonomy" id="7091"/>
    <lineage>
        <taxon>Eukaryota</taxon>
        <taxon>Metazoa</taxon>
        <taxon>Ecdysozoa</taxon>
        <taxon>Arthropoda</taxon>
        <taxon>Hexapoda</taxon>
        <taxon>Insecta</taxon>
        <taxon>Pterygota</taxon>
        <taxon>Neoptera</taxon>
        <taxon>Endopterygota</taxon>
        <taxon>Lepidoptera</taxon>
        <taxon>Glossata</taxon>
        <taxon>Ditrysia</taxon>
        <taxon>Bombycoidea</taxon>
        <taxon>Bombycidae</taxon>
        <taxon>Bombycinae</taxon>
        <taxon>Bombyx</taxon>
    </lineage>
</organism>
<dbReference type="EnsemblMetazoa" id="NM_001114997.1">
    <property type="protein sequence ID" value="NP_001108469.1"/>
    <property type="gene ID" value="GeneID_100141458"/>
</dbReference>
<keyword evidence="9" id="KW-1015">Disulfide bond</keyword>
<evidence type="ECO:0000256" key="11">
    <source>
        <dbReference type="ARBA" id="ARBA00023180"/>
    </source>
</evidence>
<dbReference type="PROSITE" id="PS01286">
    <property type="entry name" value="FA58C_2"/>
    <property type="match status" value="1"/>
</dbReference>
<dbReference type="GO" id="GO:0038062">
    <property type="term" value="F:protein tyrosine kinase collagen receptor activity"/>
    <property type="evidence" value="ECO:0007669"/>
    <property type="project" value="TreeGrafter"/>
</dbReference>
<keyword evidence="10" id="KW-0675">Receptor</keyword>
<dbReference type="GO" id="GO:0051897">
    <property type="term" value="P:positive regulation of phosphatidylinositol 3-kinase/protein kinase B signal transduction"/>
    <property type="evidence" value="ECO:0007669"/>
    <property type="project" value="TreeGrafter"/>
</dbReference>
<dbReference type="RefSeq" id="NP_001108469.1">
    <property type="nucleotide sequence ID" value="NM_001114997.1"/>
</dbReference>
<dbReference type="CTD" id="100141458"/>
<dbReference type="EMBL" id="AB090308">
    <property type="protein sequence ID" value="BAC10624.1"/>
    <property type="molecule type" value="Genomic_DNA"/>
</dbReference>
<comment type="subcellular location">
    <subcellularLocation>
        <location evidence="1">Cell membrane</location>
        <topology evidence="1">Single-pass type I membrane protein</topology>
    </subcellularLocation>
</comment>
<evidence type="ECO:0000256" key="3">
    <source>
        <dbReference type="ARBA" id="ARBA00022692"/>
    </source>
</evidence>
<keyword evidence="8" id="KW-0472">Membrane</keyword>
<dbReference type="InterPro" id="IPR050122">
    <property type="entry name" value="RTK"/>
</dbReference>
<proteinExistence type="predicted"/>
<protein>
    <submittedName>
        <fullName evidence="14">Tyrosine kinase-like protein</fullName>
    </submittedName>
</protein>
<dbReference type="Proteomes" id="UP000005204">
    <property type="component" value="Unassembled WGS sequence"/>
</dbReference>
<dbReference type="GO" id="GO:0010976">
    <property type="term" value="P:positive regulation of neuron projection development"/>
    <property type="evidence" value="ECO:0007669"/>
    <property type="project" value="TreeGrafter"/>
</dbReference>
<dbReference type="InterPro" id="IPR001245">
    <property type="entry name" value="Ser-Thr/Tyr_kinase_cat_dom"/>
</dbReference>
<evidence type="ECO:0000256" key="9">
    <source>
        <dbReference type="ARBA" id="ARBA00023157"/>
    </source>
</evidence>
<reference evidence="14" key="1">
    <citation type="journal article" date="2003" name="Mol. Genet. Genomics">
        <title>Genomic sequence of a 320-kb segment of the Z chromosome of Bombyx mori containing a kettin ortholog.</title>
        <authorList>
            <person name="Koike Y."/>
            <person name="Mita K."/>
            <person name="Suzuki M.G."/>
            <person name="Maeda S."/>
            <person name="Abe H."/>
            <person name="Osoegawa K."/>
            <person name="deJong P.J."/>
            <person name="Shimada T."/>
        </authorList>
    </citation>
    <scope>NUCLEOTIDE SEQUENCE</scope>
    <source>
        <strain evidence="14">P50</strain>
        <tissue evidence="14">Posterior silkgland</tissue>
    </source>
</reference>
<dbReference type="PROSITE" id="PS50011">
    <property type="entry name" value="PROTEIN_KINASE_DOM"/>
    <property type="match status" value="1"/>
</dbReference>
<dbReference type="GO" id="GO:0005886">
    <property type="term" value="C:plasma membrane"/>
    <property type="evidence" value="ECO:0007669"/>
    <property type="project" value="UniProtKB-SubCell"/>
</dbReference>
<dbReference type="SMART" id="SM00231">
    <property type="entry name" value="FA58C"/>
    <property type="match status" value="1"/>
</dbReference>
<evidence type="ECO:0000256" key="4">
    <source>
        <dbReference type="ARBA" id="ARBA00022729"/>
    </source>
</evidence>
<dbReference type="OrthoDB" id="6071166at2759"/>
<name>Q8T0Z7_BOMMO</name>
<accession>Q8T0Z7</accession>
<evidence type="ECO:0000259" key="12">
    <source>
        <dbReference type="PROSITE" id="PS50011"/>
    </source>
</evidence>
<keyword evidence="11" id="KW-0325">Glycoprotein</keyword>
<dbReference type="GeneID" id="100141458"/>
<dbReference type="PROSITE" id="PS50022">
    <property type="entry name" value="FA58C_3"/>
    <property type="match status" value="1"/>
</dbReference>
<dbReference type="AlphaFoldDB" id="Q8T0Z7"/>
<dbReference type="InterPro" id="IPR011009">
    <property type="entry name" value="Kinase-like_dom_sf"/>
</dbReference>
<dbReference type="PRINTS" id="PR00109">
    <property type="entry name" value="TYRKINASE"/>
</dbReference>
<dbReference type="GO" id="GO:0005524">
    <property type="term" value="F:ATP binding"/>
    <property type="evidence" value="ECO:0007669"/>
    <property type="project" value="UniProtKB-KW"/>
</dbReference>
<keyword evidence="6" id="KW-0067">ATP-binding</keyword>
<evidence type="ECO:0000256" key="7">
    <source>
        <dbReference type="ARBA" id="ARBA00022989"/>
    </source>
</evidence>
<dbReference type="PANTHER" id="PTHR24416:SF579">
    <property type="entry name" value="DISCOIDIN DOMAIN-CONTAINING RECEPTOR 2-LIKE PROTEIN"/>
    <property type="match status" value="1"/>
</dbReference>
<feature type="domain" description="F5/8 type C" evidence="13">
    <location>
        <begin position="1"/>
        <end position="209"/>
    </location>
</feature>
<dbReference type="InterPro" id="IPR000421">
    <property type="entry name" value="FA58C"/>
</dbReference>
<keyword evidence="14" id="KW-0808">Transferase</keyword>
<evidence type="ECO:0000256" key="10">
    <source>
        <dbReference type="ARBA" id="ARBA00023170"/>
    </source>
</evidence>
<evidence type="ECO:0000256" key="8">
    <source>
        <dbReference type="ARBA" id="ARBA00023136"/>
    </source>
</evidence>
<evidence type="ECO:0000313" key="15">
    <source>
        <dbReference type="EnsemblMetazoa" id="NP_001108469.1"/>
    </source>
</evidence>